<evidence type="ECO:0000256" key="1">
    <source>
        <dbReference type="PROSITE-ProRule" id="PRU00176"/>
    </source>
</evidence>
<evidence type="ECO:0000313" key="5">
    <source>
        <dbReference type="EMBL" id="EXB86655.1"/>
    </source>
</evidence>
<reference evidence="6" key="1">
    <citation type="submission" date="2013-01" db="EMBL/GenBank/DDBJ databases">
        <title>Draft Genome Sequence of a Mulberry Tree, Morus notabilis C.K. Schneid.</title>
        <authorList>
            <person name="He N."/>
            <person name="Zhao S."/>
        </authorList>
    </citation>
    <scope>NUCLEOTIDE SEQUENCE</scope>
</reference>
<dbReference type="PANTHER" id="PTHR35689">
    <property type="entry name" value="EARLY ENDOSOME ANTIGEN"/>
    <property type="match status" value="1"/>
</dbReference>
<accession>W9REI7</accession>
<proteinExistence type="predicted"/>
<dbReference type="SMART" id="SM00360">
    <property type="entry name" value="RRM"/>
    <property type="match status" value="2"/>
</dbReference>
<dbReference type="PROSITE" id="PS50102">
    <property type="entry name" value="RRM"/>
    <property type="match status" value="2"/>
</dbReference>
<evidence type="ECO:0000259" key="4">
    <source>
        <dbReference type="PROSITE" id="PS50102"/>
    </source>
</evidence>
<dbReference type="SUPFAM" id="SSF54928">
    <property type="entry name" value="RNA-binding domain, RBD"/>
    <property type="match status" value="2"/>
</dbReference>
<keyword evidence="1" id="KW-0694">RNA-binding</keyword>
<feature type="compositionally biased region" description="Polar residues" evidence="3">
    <location>
        <begin position="596"/>
        <end position="605"/>
    </location>
</feature>
<dbReference type="InterPro" id="IPR012677">
    <property type="entry name" value="Nucleotide-bd_a/b_plait_sf"/>
</dbReference>
<sequence length="605" mass="68164">MELPQEIDDYIKESIQHTLGLPVSRSTLELKLQASEEAQSRLRDQCLLLHSRLKEKDQAIERARAESSMSALALKKFVEENQKLASECAHLLNQCNKLEKECSLYDNDREALMDFGNEADQRAKEAELRVQELEEEVRGLSDELQFYKRQCEACMVDSSLQGVTTQDSLLESVLATLISGDDAVPGHAFLEANSSHESCLRLLEMWNFLKPSTQKVLSLAAEFKALEKDKEHLRTNLYRAEEEVKLLFEENNMLDEENKKLLMKFNKERNQHGSSGKHASSAPAKSNKRKSSSKTSSLIEKKIDFSEADMPRPPLSPLRCEEQTHFTPLCSLQNPHKNTLSVSCSLSCVFPLSHTHNAPSSRLIKSRRDGTLVSHFSSTAQEQALESPPASESGETGSETEEVLKNRLYAQNVPWNCTPEDIRALFEKYGTVEDVELSMFNKTRNRGLAFVTMGSPEEALAALNNLQSYELDGRVIKIDYARLRKKKVTTPMQPKPEVTFNLFVANLSFEARAKDLREFFNSEGHSVVSAEVIFHENPRRSLGYGFVAFKSKKEAEAALSAVQGKIFMGRPIRVARSRQFVKQPTGESAKTEDTSTELNTSTDQN</sequence>
<dbReference type="PANTHER" id="PTHR35689:SF1">
    <property type="entry name" value="EARLY ENDOSOME ANTIGEN"/>
    <property type="match status" value="1"/>
</dbReference>
<dbReference type="Proteomes" id="UP000030645">
    <property type="component" value="Unassembled WGS sequence"/>
</dbReference>
<dbReference type="GO" id="GO:1990904">
    <property type="term" value="C:ribonucleoprotein complex"/>
    <property type="evidence" value="ECO:0007669"/>
    <property type="project" value="UniProtKB-KW"/>
</dbReference>
<feature type="domain" description="RRM" evidence="4">
    <location>
        <begin position="500"/>
        <end position="579"/>
    </location>
</feature>
<dbReference type="AlphaFoldDB" id="W9REI7"/>
<feature type="coiled-coil region" evidence="2">
    <location>
        <begin position="74"/>
        <end position="150"/>
    </location>
</feature>
<keyword evidence="5" id="KW-0687">Ribonucleoprotein</keyword>
<evidence type="ECO:0000256" key="2">
    <source>
        <dbReference type="SAM" id="Coils"/>
    </source>
</evidence>
<dbReference type="STRING" id="981085.W9REI7"/>
<dbReference type="eggNOG" id="KOG0110">
    <property type="taxonomic scope" value="Eukaryota"/>
</dbReference>
<keyword evidence="6" id="KW-1185">Reference proteome</keyword>
<protein>
    <submittedName>
        <fullName evidence="5">28 kDa ribonucleoprotein</fullName>
    </submittedName>
</protein>
<dbReference type="Gene3D" id="3.30.70.330">
    <property type="match status" value="2"/>
</dbReference>
<name>W9REI7_9ROSA</name>
<feature type="region of interest" description="Disordered" evidence="3">
    <location>
        <begin position="579"/>
        <end position="605"/>
    </location>
</feature>
<dbReference type="InterPro" id="IPR035979">
    <property type="entry name" value="RBD_domain_sf"/>
</dbReference>
<dbReference type="InterPro" id="IPR000504">
    <property type="entry name" value="RRM_dom"/>
</dbReference>
<feature type="compositionally biased region" description="Low complexity" evidence="3">
    <location>
        <begin position="386"/>
        <end position="397"/>
    </location>
</feature>
<evidence type="ECO:0000313" key="6">
    <source>
        <dbReference type="Proteomes" id="UP000030645"/>
    </source>
</evidence>
<feature type="region of interest" description="Disordered" evidence="3">
    <location>
        <begin position="270"/>
        <end position="313"/>
    </location>
</feature>
<dbReference type="GO" id="GO:0003723">
    <property type="term" value="F:RNA binding"/>
    <property type="evidence" value="ECO:0007669"/>
    <property type="project" value="UniProtKB-UniRule"/>
</dbReference>
<organism evidence="5 6">
    <name type="scientific">Morus notabilis</name>
    <dbReference type="NCBI Taxonomy" id="981085"/>
    <lineage>
        <taxon>Eukaryota</taxon>
        <taxon>Viridiplantae</taxon>
        <taxon>Streptophyta</taxon>
        <taxon>Embryophyta</taxon>
        <taxon>Tracheophyta</taxon>
        <taxon>Spermatophyta</taxon>
        <taxon>Magnoliopsida</taxon>
        <taxon>eudicotyledons</taxon>
        <taxon>Gunneridae</taxon>
        <taxon>Pentapetalae</taxon>
        <taxon>rosids</taxon>
        <taxon>fabids</taxon>
        <taxon>Rosales</taxon>
        <taxon>Moraceae</taxon>
        <taxon>Moreae</taxon>
        <taxon>Morus</taxon>
    </lineage>
</organism>
<feature type="region of interest" description="Disordered" evidence="3">
    <location>
        <begin position="379"/>
        <end position="401"/>
    </location>
</feature>
<dbReference type="eggNOG" id="KOG0118">
    <property type="taxonomic scope" value="Eukaryota"/>
</dbReference>
<feature type="coiled-coil region" evidence="2">
    <location>
        <begin position="216"/>
        <end position="257"/>
    </location>
</feature>
<dbReference type="Pfam" id="PF00076">
    <property type="entry name" value="RRM_1"/>
    <property type="match status" value="2"/>
</dbReference>
<gene>
    <name evidence="5" type="ORF">L484_013185</name>
</gene>
<dbReference type="EMBL" id="KE344918">
    <property type="protein sequence ID" value="EXB86655.1"/>
    <property type="molecule type" value="Genomic_DNA"/>
</dbReference>
<feature type="domain" description="RRM" evidence="4">
    <location>
        <begin position="406"/>
        <end position="483"/>
    </location>
</feature>
<evidence type="ECO:0000256" key="3">
    <source>
        <dbReference type="SAM" id="MobiDB-lite"/>
    </source>
</evidence>
<keyword evidence="2" id="KW-0175">Coiled coil</keyword>